<dbReference type="OMA" id="TLWAHFY"/>
<keyword evidence="8" id="KW-1185">Reference proteome</keyword>
<keyword evidence="5 6" id="KW-0472">Membrane</keyword>
<sequence>MPERTAAPAQAPEEEQAGIGKWLKIGQQIFLIWALTQLATKFFTNNKLPATAGPTPTPGEFVKRGESVTPVAINPHLLPPTEAVPFWPLGLNLDMHVYLSTSPVGDVFSNLKAESIGETEELPHFVWNNITYGDYNDQRVVEFDIKFPQSVLGNGSLWADIFVTRDGANPNPTSEHFNQKGVHHVRKLLTPYLARLKVRKQKNLLKGSETLEDEEEEPDIIAPHWHPNVTLALISDATKVPYATLPPPVREHVLLVEDIRDQIGSQGFYKPIVFANEFWHLRSHYIQINETTPTLPIQITFQPMSWMKFQIFASMTHGFAEAAKQQGGGNNAEIDEVKRMLLETNPWFLGLTAFVSLLHVLFEMLAFKSDVSHWRQKKEMVGVSVRTIITNVFVQTVILLYLIDNNENTSWMILLGSGMGVVIEAWKITKAVDISIIPAPVGSLLPYKFDIRDKHVLSEDEKKTQEYDKLAFRYVSYVAIPLLAGYTVYSLIYESHRGWYSFIISTLTSFVYMFGFVSALPLSVFVLSAHEWFSSSKAQLVPQLIINYKLKSVAHMPMKAMVYKTLSTVVDDFFAFCIKMPFLHRLACFRDDVVFLIFLYQRWIYRIDPKRVNEYGQVLAAETDAANTTAKRESKKNR</sequence>
<dbReference type="Pfam" id="PF05602">
    <property type="entry name" value="CLPTM1"/>
    <property type="match status" value="1"/>
</dbReference>
<dbReference type="PANTHER" id="PTHR21347">
    <property type="entry name" value="CLEFT LIP AND PALATE ASSOCIATED TRANSMEMBRANE PROTEIN-RELATED"/>
    <property type="match status" value="1"/>
</dbReference>
<evidence type="ECO:0000256" key="2">
    <source>
        <dbReference type="ARBA" id="ARBA00009310"/>
    </source>
</evidence>
<evidence type="ECO:0000313" key="8">
    <source>
        <dbReference type="Proteomes" id="UP000054270"/>
    </source>
</evidence>
<comment type="subcellular location">
    <subcellularLocation>
        <location evidence="1">Membrane</location>
        <topology evidence="1">Multi-pass membrane protein</topology>
    </subcellularLocation>
</comment>
<evidence type="ECO:0000256" key="5">
    <source>
        <dbReference type="ARBA" id="ARBA00023136"/>
    </source>
</evidence>
<feature type="transmembrane region" description="Helical" evidence="6">
    <location>
        <begin position="499"/>
        <end position="527"/>
    </location>
</feature>
<evidence type="ECO:0008006" key="9">
    <source>
        <dbReference type="Google" id="ProtNLM"/>
    </source>
</evidence>
<protein>
    <recommendedName>
        <fullName evidence="9">Cleft lip and palate transmembrane 1</fullName>
    </recommendedName>
</protein>
<gene>
    <name evidence="7" type="ORF">HYPSUDRAFT_210624</name>
</gene>
<dbReference type="EMBL" id="KN817518">
    <property type="protein sequence ID" value="KJA29748.1"/>
    <property type="molecule type" value="Genomic_DNA"/>
</dbReference>
<evidence type="ECO:0000256" key="1">
    <source>
        <dbReference type="ARBA" id="ARBA00004141"/>
    </source>
</evidence>
<dbReference type="GO" id="GO:0012505">
    <property type="term" value="C:endomembrane system"/>
    <property type="evidence" value="ECO:0007669"/>
    <property type="project" value="TreeGrafter"/>
</dbReference>
<dbReference type="Proteomes" id="UP000054270">
    <property type="component" value="Unassembled WGS sequence"/>
</dbReference>
<dbReference type="InterPro" id="IPR008429">
    <property type="entry name" value="CLPTM1"/>
</dbReference>
<dbReference type="OrthoDB" id="378564at2759"/>
<evidence type="ECO:0000256" key="6">
    <source>
        <dbReference type="SAM" id="Phobius"/>
    </source>
</evidence>
<dbReference type="AlphaFoldDB" id="A0A0D2N033"/>
<dbReference type="STRING" id="945553.A0A0D2N033"/>
<proteinExistence type="inferred from homology"/>
<name>A0A0D2N033_HYPSF</name>
<comment type="similarity">
    <text evidence="2">Belongs to the CLPTM1 family.</text>
</comment>
<feature type="transmembrane region" description="Helical" evidence="6">
    <location>
        <begin position="471"/>
        <end position="493"/>
    </location>
</feature>
<dbReference type="GO" id="GO:0016020">
    <property type="term" value="C:membrane"/>
    <property type="evidence" value="ECO:0007669"/>
    <property type="project" value="UniProtKB-SubCell"/>
</dbReference>
<keyword evidence="3 6" id="KW-0812">Transmembrane</keyword>
<feature type="transmembrane region" description="Helical" evidence="6">
    <location>
        <begin position="379"/>
        <end position="403"/>
    </location>
</feature>
<reference evidence="8" key="1">
    <citation type="submission" date="2014-04" db="EMBL/GenBank/DDBJ databases">
        <title>Evolutionary Origins and Diversification of the Mycorrhizal Mutualists.</title>
        <authorList>
            <consortium name="DOE Joint Genome Institute"/>
            <consortium name="Mycorrhizal Genomics Consortium"/>
            <person name="Kohler A."/>
            <person name="Kuo A."/>
            <person name="Nagy L.G."/>
            <person name="Floudas D."/>
            <person name="Copeland A."/>
            <person name="Barry K.W."/>
            <person name="Cichocki N."/>
            <person name="Veneault-Fourrey C."/>
            <person name="LaButti K."/>
            <person name="Lindquist E.A."/>
            <person name="Lipzen A."/>
            <person name="Lundell T."/>
            <person name="Morin E."/>
            <person name="Murat C."/>
            <person name="Riley R."/>
            <person name="Ohm R."/>
            <person name="Sun H."/>
            <person name="Tunlid A."/>
            <person name="Henrissat B."/>
            <person name="Grigoriev I.V."/>
            <person name="Hibbett D.S."/>
            <person name="Martin F."/>
        </authorList>
    </citation>
    <scope>NUCLEOTIDE SEQUENCE [LARGE SCALE GENOMIC DNA]</scope>
    <source>
        <strain evidence="8">FD-334 SS-4</strain>
    </source>
</reference>
<evidence type="ECO:0000313" key="7">
    <source>
        <dbReference type="EMBL" id="KJA29748.1"/>
    </source>
</evidence>
<dbReference type="PANTHER" id="PTHR21347:SF0">
    <property type="entry name" value="LIPID SCRAMBLASE CLPTM1L"/>
    <property type="match status" value="1"/>
</dbReference>
<evidence type="ECO:0000256" key="4">
    <source>
        <dbReference type="ARBA" id="ARBA00022989"/>
    </source>
</evidence>
<organism evidence="7 8">
    <name type="scientific">Hypholoma sublateritium (strain FD-334 SS-4)</name>
    <dbReference type="NCBI Taxonomy" id="945553"/>
    <lineage>
        <taxon>Eukaryota</taxon>
        <taxon>Fungi</taxon>
        <taxon>Dikarya</taxon>
        <taxon>Basidiomycota</taxon>
        <taxon>Agaricomycotina</taxon>
        <taxon>Agaricomycetes</taxon>
        <taxon>Agaricomycetidae</taxon>
        <taxon>Agaricales</taxon>
        <taxon>Agaricineae</taxon>
        <taxon>Strophariaceae</taxon>
        <taxon>Hypholoma</taxon>
    </lineage>
</organism>
<feature type="transmembrane region" description="Helical" evidence="6">
    <location>
        <begin position="347"/>
        <end position="367"/>
    </location>
</feature>
<keyword evidence="4 6" id="KW-1133">Transmembrane helix</keyword>
<accession>A0A0D2N033</accession>
<evidence type="ECO:0000256" key="3">
    <source>
        <dbReference type="ARBA" id="ARBA00022692"/>
    </source>
</evidence>